<dbReference type="Proteomes" id="UP000266482">
    <property type="component" value="Unassembled WGS sequence"/>
</dbReference>
<evidence type="ECO:0000256" key="1">
    <source>
        <dbReference type="SAM" id="Phobius"/>
    </source>
</evidence>
<name>A0A3A1UK93_9BACL</name>
<keyword evidence="1" id="KW-0472">Membrane</keyword>
<keyword evidence="1" id="KW-1133">Transmembrane helix</keyword>
<dbReference type="OrthoDB" id="2664992at2"/>
<gene>
    <name evidence="2" type="ORF">D3P08_24785</name>
</gene>
<evidence type="ECO:0000313" key="3">
    <source>
        <dbReference type="Proteomes" id="UP000266482"/>
    </source>
</evidence>
<reference evidence="2 3" key="1">
    <citation type="submission" date="2018-09" db="EMBL/GenBank/DDBJ databases">
        <title>Paenibacillus aracenensis nov. sp. isolated from a cave in southern Spain.</title>
        <authorList>
            <person name="Jurado V."/>
            <person name="Gutierrez-Patricio S."/>
            <person name="Gonzalez-Pimentel J.L."/>
            <person name="Miller A.Z."/>
            <person name="Laiz L."/>
            <person name="Saiz-Jimenez C."/>
        </authorList>
    </citation>
    <scope>NUCLEOTIDE SEQUENCE [LARGE SCALE GENOMIC DNA]</scope>
    <source>
        <strain evidence="2 3">DSM 22867</strain>
    </source>
</reference>
<evidence type="ECO:0000313" key="2">
    <source>
        <dbReference type="EMBL" id="RIX47896.1"/>
    </source>
</evidence>
<keyword evidence="3" id="KW-1185">Reference proteome</keyword>
<keyword evidence="1" id="KW-0812">Transmembrane</keyword>
<feature type="transmembrane region" description="Helical" evidence="1">
    <location>
        <begin position="55"/>
        <end position="77"/>
    </location>
</feature>
<comment type="caution">
    <text evidence="2">The sequence shown here is derived from an EMBL/GenBank/DDBJ whole genome shotgun (WGS) entry which is preliminary data.</text>
</comment>
<organism evidence="2 3">
    <name type="scientific">Paenibacillus nanensis</name>
    <dbReference type="NCBI Taxonomy" id="393251"/>
    <lineage>
        <taxon>Bacteria</taxon>
        <taxon>Bacillati</taxon>
        <taxon>Bacillota</taxon>
        <taxon>Bacilli</taxon>
        <taxon>Bacillales</taxon>
        <taxon>Paenibacillaceae</taxon>
        <taxon>Paenibacillus</taxon>
    </lineage>
</organism>
<dbReference type="EMBL" id="QXQA01000022">
    <property type="protein sequence ID" value="RIX47896.1"/>
    <property type="molecule type" value="Genomic_DNA"/>
</dbReference>
<accession>A0A3A1UK93</accession>
<sequence>MSDQHDRIHETVQHERTEHVETGFMDPNTSSIQQIEGGGPMKRIHLQDMPMPLRLFGYGIKVAMIVGVVAVIVGSFVR</sequence>
<dbReference type="AlphaFoldDB" id="A0A3A1UK93"/>
<dbReference type="RefSeq" id="WP_119602811.1">
    <property type="nucleotide sequence ID" value="NZ_QXQA01000022.1"/>
</dbReference>
<proteinExistence type="predicted"/>
<protein>
    <submittedName>
        <fullName evidence="2">Uncharacterized protein</fullName>
    </submittedName>
</protein>